<dbReference type="InterPro" id="IPR000259">
    <property type="entry name" value="Adhesion_dom_fimbrial"/>
</dbReference>
<feature type="chain" id="PRO_5045952012" evidence="5">
    <location>
        <begin position="25"/>
        <end position="180"/>
    </location>
</feature>
<comment type="subcellular location">
    <subcellularLocation>
        <location evidence="1">Fimbrium</location>
    </subcellularLocation>
</comment>
<keyword evidence="8" id="KW-1185">Reference proteome</keyword>
<reference evidence="7 8" key="1">
    <citation type="submission" date="2020-11" db="EMBL/GenBank/DDBJ databases">
        <title>Enhanced detection system for hospital associated transmission using whole genome sequencing surveillance.</title>
        <authorList>
            <person name="Harrison L.H."/>
            <person name="Van Tyne D."/>
            <person name="Marsh J.W."/>
            <person name="Griffith M.P."/>
            <person name="Snyder D.J."/>
            <person name="Cooper V.S."/>
            <person name="Mustapha M."/>
        </authorList>
    </citation>
    <scope>NUCLEOTIDE SEQUENCE [LARGE SCALE GENOMIC DNA]</scope>
    <source>
        <strain evidence="7 8">CB00117</strain>
    </source>
</reference>
<protein>
    <submittedName>
        <fullName evidence="7">Type 1 fimbrial protein</fullName>
    </submittedName>
</protein>
<dbReference type="SUPFAM" id="SSF49401">
    <property type="entry name" value="Bacterial adhesins"/>
    <property type="match status" value="1"/>
</dbReference>
<dbReference type="EMBL" id="JADWND010000004">
    <property type="protein sequence ID" value="MBJ8381279.1"/>
    <property type="molecule type" value="Genomic_DNA"/>
</dbReference>
<keyword evidence="4" id="KW-0281">Fimbrium</keyword>
<gene>
    <name evidence="7" type="ORF">I6M88_09890</name>
</gene>
<dbReference type="Gene3D" id="2.60.40.1090">
    <property type="entry name" value="Fimbrial-type adhesion domain"/>
    <property type="match status" value="1"/>
</dbReference>
<organism evidence="7 8">
    <name type="scientific">Citrobacter sedlakii</name>
    <dbReference type="NCBI Taxonomy" id="67826"/>
    <lineage>
        <taxon>Bacteria</taxon>
        <taxon>Pseudomonadati</taxon>
        <taxon>Pseudomonadota</taxon>
        <taxon>Gammaproteobacteria</taxon>
        <taxon>Enterobacterales</taxon>
        <taxon>Enterobacteriaceae</taxon>
        <taxon>Citrobacter</taxon>
        <taxon>Citrobacter freundii complex</taxon>
    </lineage>
</organism>
<evidence type="ECO:0000256" key="4">
    <source>
        <dbReference type="ARBA" id="ARBA00023263"/>
    </source>
</evidence>
<proteinExistence type="inferred from homology"/>
<evidence type="ECO:0000313" key="8">
    <source>
        <dbReference type="Proteomes" id="UP000746649"/>
    </source>
</evidence>
<comment type="similarity">
    <text evidence="2">Belongs to the fimbrial protein family.</text>
</comment>
<dbReference type="PANTHER" id="PTHR33420:SF3">
    <property type="entry name" value="FIMBRIAL SUBUNIT ELFA"/>
    <property type="match status" value="1"/>
</dbReference>
<dbReference type="InterPro" id="IPR008966">
    <property type="entry name" value="Adhesion_dom_sf"/>
</dbReference>
<evidence type="ECO:0000256" key="1">
    <source>
        <dbReference type="ARBA" id="ARBA00004561"/>
    </source>
</evidence>
<comment type="caution">
    <text evidence="7">The sequence shown here is derived from an EMBL/GenBank/DDBJ whole genome shotgun (WGS) entry which is preliminary data.</text>
</comment>
<feature type="signal peptide" evidence="5">
    <location>
        <begin position="1"/>
        <end position="24"/>
    </location>
</feature>
<evidence type="ECO:0000256" key="3">
    <source>
        <dbReference type="ARBA" id="ARBA00022729"/>
    </source>
</evidence>
<sequence length="180" mass="18758">MCKKSVLSLLAISLTAALSAPAMAVDTGTITFSGKILNDSCVVNINGTATNGTVTFNDLSATAFGADKKVGDTQKVEIALTECDASVGKLNVKFEGTRIDGYSDEVLTTTGKAKNLGVRLLPEGSSSYVKFDGSEPDTSLDKANSANVAFNYTAEVIQVGSTAPTVGDYSAETTYTLLYR</sequence>
<dbReference type="Proteomes" id="UP000746649">
    <property type="component" value="Unassembled WGS sequence"/>
</dbReference>
<dbReference type="RefSeq" id="WP_042289923.1">
    <property type="nucleotide sequence ID" value="NZ_CABLBY010000010.1"/>
</dbReference>
<dbReference type="InterPro" id="IPR036937">
    <property type="entry name" value="Adhesion_dom_fimbrial_sf"/>
</dbReference>
<dbReference type="Pfam" id="PF00419">
    <property type="entry name" value="Fimbrial"/>
    <property type="match status" value="1"/>
</dbReference>
<name>A0ABS0ZRC4_9ENTR</name>
<evidence type="ECO:0000313" key="7">
    <source>
        <dbReference type="EMBL" id="MBJ8381279.1"/>
    </source>
</evidence>
<accession>A0ABS0ZRC4</accession>
<evidence type="ECO:0000259" key="6">
    <source>
        <dbReference type="Pfam" id="PF00419"/>
    </source>
</evidence>
<dbReference type="PANTHER" id="PTHR33420">
    <property type="entry name" value="FIMBRIAL SUBUNIT ELFA-RELATED"/>
    <property type="match status" value="1"/>
</dbReference>
<dbReference type="InterPro" id="IPR050263">
    <property type="entry name" value="Bact_Fimbrial_Adh_Pro"/>
</dbReference>
<evidence type="ECO:0000256" key="2">
    <source>
        <dbReference type="ARBA" id="ARBA00006671"/>
    </source>
</evidence>
<feature type="domain" description="Fimbrial-type adhesion" evidence="6">
    <location>
        <begin position="30"/>
        <end position="179"/>
    </location>
</feature>
<keyword evidence="3 5" id="KW-0732">Signal</keyword>
<evidence type="ECO:0000256" key="5">
    <source>
        <dbReference type="SAM" id="SignalP"/>
    </source>
</evidence>